<name>A0AAN7Z474_9PEZI</name>
<reference evidence="2 3" key="1">
    <citation type="submission" date="2023-10" db="EMBL/GenBank/DDBJ databases">
        <title>Draft genome sequence of Xylaria bambusicola isolate GMP-LS, the root and basal stem rot pathogen of sugarcane in Indonesia.</title>
        <authorList>
            <person name="Selvaraj P."/>
            <person name="Muralishankar V."/>
            <person name="Muruganantham S."/>
            <person name="Sp S."/>
            <person name="Haryani S."/>
            <person name="Lau K.J.X."/>
            <person name="Naqvi N.I."/>
        </authorList>
    </citation>
    <scope>NUCLEOTIDE SEQUENCE [LARGE SCALE GENOMIC DNA]</scope>
    <source>
        <strain evidence="2">GMP-LS</strain>
    </source>
</reference>
<evidence type="ECO:0000313" key="2">
    <source>
        <dbReference type="EMBL" id="KAK5636320.1"/>
    </source>
</evidence>
<organism evidence="2 3">
    <name type="scientific">Xylaria bambusicola</name>
    <dbReference type="NCBI Taxonomy" id="326684"/>
    <lineage>
        <taxon>Eukaryota</taxon>
        <taxon>Fungi</taxon>
        <taxon>Dikarya</taxon>
        <taxon>Ascomycota</taxon>
        <taxon>Pezizomycotina</taxon>
        <taxon>Sordariomycetes</taxon>
        <taxon>Xylariomycetidae</taxon>
        <taxon>Xylariales</taxon>
        <taxon>Xylariaceae</taxon>
        <taxon>Xylaria</taxon>
    </lineage>
</organism>
<keyword evidence="3" id="KW-1185">Reference proteome</keyword>
<evidence type="ECO:0000256" key="1">
    <source>
        <dbReference type="SAM" id="MobiDB-lite"/>
    </source>
</evidence>
<dbReference type="AlphaFoldDB" id="A0AAN7Z474"/>
<feature type="compositionally biased region" description="Low complexity" evidence="1">
    <location>
        <begin position="14"/>
        <end position="27"/>
    </location>
</feature>
<evidence type="ECO:0000313" key="3">
    <source>
        <dbReference type="Proteomes" id="UP001305414"/>
    </source>
</evidence>
<accession>A0AAN7Z474</accession>
<dbReference type="EMBL" id="JAWHQM010000066">
    <property type="protein sequence ID" value="KAK5636320.1"/>
    <property type="molecule type" value="Genomic_DNA"/>
</dbReference>
<proteinExistence type="predicted"/>
<gene>
    <name evidence="2" type="ORF">RRF57_012032</name>
</gene>
<dbReference type="Proteomes" id="UP001305414">
    <property type="component" value="Unassembled WGS sequence"/>
</dbReference>
<comment type="caution">
    <text evidence="2">The sequence shown here is derived from an EMBL/GenBank/DDBJ whole genome shotgun (WGS) entry which is preliminary data.</text>
</comment>
<sequence>MPQHNGPHVCFKRNSNATNANNNNNNNNDDDDDDIGSSLRRPQSVVENHERGFGQFDDDGVVNWRDSGRRRSSSDPSGRSRQRPRLAVLRPRGNAAAAPTLAHVPEDKRIGSTAFFNAPDGRNAVNPELADVLDVIGA</sequence>
<protein>
    <submittedName>
        <fullName evidence="2">Uncharacterized protein</fullName>
    </submittedName>
</protein>
<feature type="region of interest" description="Disordered" evidence="1">
    <location>
        <begin position="1"/>
        <end position="97"/>
    </location>
</feature>